<feature type="domain" description="Oxidoreductase FAD/NAD(P)-binding" evidence="4">
    <location>
        <begin position="27"/>
        <end position="134"/>
    </location>
</feature>
<dbReference type="EMBL" id="UYSL01020787">
    <property type="protein sequence ID" value="VDL76128.1"/>
    <property type="molecule type" value="Genomic_DNA"/>
</dbReference>
<reference evidence="5 6" key="2">
    <citation type="submission" date="2018-11" db="EMBL/GenBank/DDBJ databases">
        <authorList>
            <consortium name="Pathogen Informatics"/>
        </authorList>
    </citation>
    <scope>NUCLEOTIDE SEQUENCE [LARGE SCALE GENOMIC DNA]</scope>
</reference>
<dbReference type="Proteomes" id="UP000271162">
    <property type="component" value="Unassembled WGS sequence"/>
</dbReference>
<organism evidence="7">
    <name type="scientific">Nippostrongylus brasiliensis</name>
    <name type="common">Rat hookworm</name>
    <dbReference type="NCBI Taxonomy" id="27835"/>
    <lineage>
        <taxon>Eukaryota</taxon>
        <taxon>Metazoa</taxon>
        <taxon>Ecdysozoa</taxon>
        <taxon>Nematoda</taxon>
        <taxon>Chromadorea</taxon>
        <taxon>Rhabditida</taxon>
        <taxon>Rhabditina</taxon>
        <taxon>Rhabditomorpha</taxon>
        <taxon>Strongyloidea</taxon>
        <taxon>Heligmosomidae</taxon>
        <taxon>Nippostrongylus</taxon>
    </lineage>
</organism>
<dbReference type="InterPro" id="IPR001709">
    <property type="entry name" value="Flavoprot_Pyr_Nucl_cyt_Rdtase"/>
</dbReference>
<protein>
    <submittedName>
        <fullName evidence="7">Putative methionine synthase reductase (inferred by orthology to a C. elegans protein)</fullName>
    </submittedName>
</protein>
<evidence type="ECO:0000313" key="6">
    <source>
        <dbReference type="Proteomes" id="UP000271162"/>
    </source>
</evidence>
<sequence>MGKEPARFRFPPPPLPSSDALAMPLLMIGPGTGVAVFLDFCQHLLNAKLRDEANFPNVPRYLFFGCRNLDKDGLCLDELKYYVREGILKELILCESEGNGELPKYVCDFLSTEVNGVPSRVFVCGDAKGMSKDVLQCFTNLVKEEMGKTDMEAITFMTDLHKDDRFVEDVWS</sequence>
<name>A0A0N4Y8I7_NIPBR</name>
<proteinExistence type="predicted"/>
<dbReference type="GO" id="GO:0030586">
    <property type="term" value="F:[methionine synthase] reductase (NADPH) activity"/>
    <property type="evidence" value="ECO:0007669"/>
    <property type="project" value="TreeGrafter"/>
</dbReference>
<reference evidence="7" key="1">
    <citation type="submission" date="2017-02" db="UniProtKB">
        <authorList>
            <consortium name="WormBaseParasite"/>
        </authorList>
    </citation>
    <scope>IDENTIFICATION</scope>
</reference>
<dbReference type="GO" id="GO:0009086">
    <property type="term" value="P:methionine biosynthetic process"/>
    <property type="evidence" value="ECO:0007669"/>
    <property type="project" value="TreeGrafter"/>
</dbReference>
<dbReference type="Pfam" id="PF00175">
    <property type="entry name" value="NAD_binding_1"/>
    <property type="match status" value="1"/>
</dbReference>
<dbReference type="WBParaSite" id="NBR_0001253801-mRNA-1">
    <property type="protein sequence ID" value="NBR_0001253801-mRNA-1"/>
    <property type="gene ID" value="NBR_0001253801"/>
</dbReference>
<evidence type="ECO:0000256" key="1">
    <source>
        <dbReference type="ARBA" id="ARBA00001974"/>
    </source>
</evidence>
<keyword evidence="6" id="KW-1185">Reference proteome</keyword>
<evidence type="ECO:0000256" key="3">
    <source>
        <dbReference type="ARBA" id="ARBA00022827"/>
    </source>
</evidence>
<dbReference type="GO" id="GO:0005829">
    <property type="term" value="C:cytosol"/>
    <property type="evidence" value="ECO:0007669"/>
    <property type="project" value="TreeGrafter"/>
</dbReference>
<dbReference type="GO" id="GO:0050660">
    <property type="term" value="F:flavin adenine dinucleotide binding"/>
    <property type="evidence" value="ECO:0007669"/>
    <property type="project" value="TreeGrafter"/>
</dbReference>
<dbReference type="PRINTS" id="PR00371">
    <property type="entry name" value="FPNCR"/>
</dbReference>
<evidence type="ECO:0000259" key="4">
    <source>
        <dbReference type="Pfam" id="PF00175"/>
    </source>
</evidence>
<dbReference type="SUPFAM" id="SSF52343">
    <property type="entry name" value="Ferredoxin reductase-like, C-terminal NADP-linked domain"/>
    <property type="match status" value="1"/>
</dbReference>
<dbReference type="PANTHER" id="PTHR19384">
    <property type="entry name" value="NITRIC OXIDE SYNTHASE-RELATED"/>
    <property type="match status" value="1"/>
</dbReference>
<dbReference type="GO" id="GO:0050667">
    <property type="term" value="P:homocysteine metabolic process"/>
    <property type="evidence" value="ECO:0007669"/>
    <property type="project" value="TreeGrafter"/>
</dbReference>
<dbReference type="Gene3D" id="3.40.50.80">
    <property type="entry name" value="Nucleotide-binding domain of ferredoxin-NADP reductase (FNR) module"/>
    <property type="match status" value="1"/>
</dbReference>
<dbReference type="PANTHER" id="PTHR19384:SF84">
    <property type="entry name" value="METHIONINE SYNTHASE REDUCTASE"/>
    <property type="match status" value="1"/>
</dbReference>
<dbReference type="GO" id="GO:0010181">
    <property type="term" value="F:FMN binding"/>
    <property type="evidence" value="ECO:0007669"/>
    <property type="project" value="TreeGrafter"/>
</dbReference>
<dbReference type="STRING" id="27835.A0A0N4Y8I7"/>
<evidence type="ECO:0000256" key="2">
    <source>
        <dbReference type="ARBA" id="ARBA00022630"/>
    </source>
</evidence>
<dbReference type="InterPro" id="IPR001433">
    <property type="entry name" value="OxRdtase_FAD/NAD-bd"/>
</dbReference>
<dbReference type="AlphaFoldDB" id="A0A0N4Y8I7"/>
<accession>A0A0N4Y8I7</accession>
<evidence type="ECO:0000313" key="7">
    <source>
        <dbReference type="WBParaSite" id="NBR_0001253801-mRNA-1"/>
    </source>
</evidence>
<gene>
    <name evidence="5" type="ORF">NBR_LOCUS12539</name>
</gene>
<comment type="cofactor">
    <cofactor evidence="1">
        <name>FAD</name>
        <dbReference type="ChEBI" id="CHEBI:57692"/>
    </cofactor>
</comment>
<dbReference type="InterPro" id="IPR039261">
    <property type="entry name" value="FNR_nucleotide-bd"/>
</dbReference>
<keyword evidence="2" id="KW-0285">Flavoprotein</keyword>
<keyword evidence="3" id="KW-0274">FAD</keyword>
<evidence type="ECO:0000313" key="5">
    <source>
        <dbReference type="EMBL" id="VDL76128.1"/>
    </source>
</evidence>